<dbReference type="EMBL" id="NBNE01011427">
    <property type="protein sequence ID" value="OWY96599.1"/>
    <property type="molecule type" value="Genomic_DNA"/>
</dbReference>
<gene>
    <name evidence="1" type="ORF">PHMEG_00033098</name>
</gene>
<evidence type="ECO:0000313" key="2">
    <source>
        <dbReference type="Proteomes" id="UP000198211"/>
    </source>
</evidence>
<sequence>MTNRYGRLFTETELDKLEQGVYEDAREEPEGYDKELEERLYPLDEVELQRRIKANAEARRARSNAEATRAPSLEELSVTLGIPVNTLEKTKDVSRGELSTPEYWTEWYSQTLAKLGEAKRSNRDFKGVLDEKVDTKEDSTVVSASNVDGVDNVLEHGDRWFDNFSTVNSRRKYNVVNLMIE</sequence>
<protein>
    <submittedName>
        <fullName evidence="1">Uncharacterized protein</fullName>
    </submittedName>
</protein>
<name>A0A225UWJ9_9STRA</name>
<dbReference type="Proteomes" id="UP000198211">
    <property type="component" value="Unassembled WGS sequence"/>
</dbReference>
<dbReference type="OrthoDB" id="121113at2759"/>
<accession>A0A225UWJ9</accession>
<proteinExistence type="predicted"/>
<organism evidence="1 2">
    <name type="scientific">Phytophthora megakarya</name>
    <dbReference type="NCBI Taxonomy" id="4795"/>
    <lineage>
        <taxon>Eukaryota</taxon>
        <taxon>Sar</taxon>
        <taxon>Stramenopiles</taxon>
        <taxon>Oomycota</taxon>
        <taxon>Peronosporomycetes</taxon>
        <taxon>Peronosporales</taxon>
        <taxon>Peronosporaceae</taxon>
        <taxon>Phytophthora</taxon>
    </lineage>
</organism>
<evidence type="ECO:0000313" key="1">
    <source>
        <dbReference type="EMBL" id="OWY96599.1"/>
    </source>
</evidence>
<dbReference type="AlphaFoldDB" id="A0A225UWJ9"/>
<comment type="caution">
    <text evidence="1">The sequence shown here is derived from an EMBL/GenBank/DDBJ whole genome shotgun (WGS) entry which is preliminary data.</text>
</comment>
<keyword evidence="2" id="KW-1185">Reference proteome</keyword>
<reference evidence="2" key="1">
    <citation type="submission" date="2017-03" db="EMBL/GenBank/DDBJ databases">
        <title>Phytopthora megakarya and P. palmivora, two closely related causual agents of cacao black pod achieved similar genome size and gene model numbers by different mechanisms.</title>
        <authorList>
            <person name="Ali S."/>
            <person name="Shao J."/>
            <person name="Larry D.J."/>
            <person name="Kronmiller B."/>
            <person name="Shen D."/>
            <person name="Strem M.D."/>
            <person name="Melnick R.L."/>
            <person name="Guiltinan M.J."/>
            <person name="Tyler B.M."/>
            <person name="Meinhardt L.W."/>
            <person name="Bailey B.A."/>
        </authorList>
    </citation>
    <scope>NUCLEOTIDE SEQUENCE [LARGE SCALE GENOMIC DNA]</scope>
    <source>
        <strain evidence="2">zdho120</strain>
    </source>
</reference>